<feature type="active site" description="Charge relay system" evidence="5">
    <location>
        <position position="81"/>
    </location>
</feature>
<dbReference type="PROSITE" id="PS51892">
    <property type="entry name" value="SUBTILASE"/>
    <property type="match status" value="1"/>
</dbReference>
<dbReference type="InterPro" id="IPR023828">
    <property type="entry name" value="Peptidase_S8_Ser-AS"/>
</dbReference>
<feature type="active site" description="Charge relay system" evidence="5">
    <location>
        <position position="302"/>
    </location>
</feature>
<dbReference type="RefSeq" id="WP_386409865.1">
    <property type="nucleotide sequence ID" value="NZ_JBHTJH010000017.1"/>
</dbReference>
<dbReference type="PROSITE" id="PS51257">
    <property type="entry name" value="PROKAR_LIPOPROTEIN"/>
    <property type="match status" value="1"/>
</dbReference>
<evidence type="ECO:0000256" key="1">
    <source>
        <dbReference type="ARBA" id="ARBA00011073"/>
    </source>
</evidence>
<feature type="active site" description="Charge relay system" evidence="5">
    <location>
        <position position="466"/>
    </location>
</feature>
<accession>A0ABW3D0P5</accession>
<evidence type="ECO:0000256" key="4">
    <source>
        <dbReference type="ARBA" id="ARBA00022825"/>
    </source>
</evidence>
<keyword evidence="2 5" id="KW-0645">Protease</keyword>
<dbReference type="InterPro" id="IPR015500">
    <property type="entry name" value="Peptidase_S8_subtilisin-rel"/>
</dbReference>
<evidence type="ECO:0000256" key="3">
    <source>
        <dbReference type="ARBA" id="ARBA00022801"/>
    </source>
</evidence>
<feature type="domain" description="Peptidase S8/S53" evidence="7">
    <location>
        <begin position="72"/>
        <end position="498"/>
    </location>
</feature>
<evidence type="ECO:0000313" key="8">
    <source>
        <dbReference type="EMBL" id="MFD0863645.1"/>
    </source>
</evidence>
<reference evidence="9" key="1">
    <citation type="journal article" date="2019" name="Int. J. Syst. Evol. Microbiol.">
        <title>The Global Catalogue of Microorganisms (GCM) 10K type strain sequencing project: providing services to taxonomists for standard genome sequencing and annotation.</title>
        <authorList>
            <consortium name="The Broad Institute Genomics Platform"/>
            <consortium name="The Broad Institute Genome Sequencing Center for Infectious Disease"/>
            <person name="Wu L."/>
            <person name="Ma J."/>
        </authorList>
    </citation>
    <scope>NUCLEOTIDE SEQUENCE [LARGE SCALE GENOMIC DNA]</scope>
    <source>
        <strain evidence="9">CCUG 62952</strain>
    </source>
</reference>
<keyword evidence="4 5" id="KW-0720">Serine protease</keyword>
<keyword evidence="3 5" id="KW-0378">Hydrolase</keyword>
<evidence type="ECO:0000256" key="6">
    <source>
        <dbReference type="SAM" id="SignalP"/>
    </source>
</evidence>
<keyword evidence="6" id="KW-0732">Signal</keyword>
<feature type="chain" id="PRO_5047344044" evidence="6">
    <location>
        <begin position="23"/>
        <end position="545"/>
    </location>
</feature>
<evidence type="ECO:0000259" key="7">
    <source>
        <dbReference type="Pfam" id="PF00082"/>
    </source>
</evidence>
<dbReference type="PANTHER" id="PTHR43806:SF11">
    <property type="entry name" value="CEREVISIN-RELATED"/>
    <property type="match status" value="1"/>
</dbReference>
<protein>
    <submittedName>
        <fullName evidence="8">S8 family serine peptidase</fullName>
    </submittedName>
</protein>
<dbReference type="InterPro" id="IPR050131">
    <property type="entry name" value="Peptidase_S8_subtilisin-like"/>
</dbReference>
<dbReference type="EMBL" id="JBHTJH010000017">
    <property type="protein sequence ID" value="MFD0863645.1"/>
    <property type="molecule type" value="Genomic_DNA"/>
</dbReference>
<evidence type="ECO:0000313" key="9">
    <source>
        <dbReference type="Proteomes" id="UP001596978"/>
    </source>
</evidence>
<feature type="signal peptide" evidence="6">
    <location>
        <begin position="1"/>
        <end position="22"/>
    </location>
</feature>
<dbReference type="PROSITE" id="PS00138">
    <property type="entry name" value="SUBTILASE_SER"/>
    <property type="match status" value="1"/>
</dbReference>
<dbReference type="Pfam" id="PF00082">
    <property type="entry name" value="Peptidase_S8"/>
    <property type="match status" value="1"/>
</dbReference>
<dbReference type="Proteomes" id="UP001596978">
    <property type="component" value="Unassembled WGS sequence"/>
</dbReference>
<name>A0ABW3D0P5_9FLAO</name>
<comment type="caution">
    <text evidence="8">The sequence shown here is derived from an EMBL/GenBank/DDBJ whole genome shotgun (WGS) entry which is preliminary data.</text>
</comment>
<dbReference type="InterPro" id="IPR036852">
    <property type="entry name" value="Peptidase_S8/S53_dom_sf"/>
</dbReference>
<dbReference type="Gene3D" id="3.40.50.200">
    <property type="entry name" value="Peptidase S8/S53 domain"/>
    <property type="match status" value="2"/>
</dbReference>
<evidence type="ECO:0000256" key="2">
    <source>
        <dbReference type="ARBA" id="ARBA00022670"/>
    </source>
</evidence>
<proteinExistence type="inferred from homology"/>
<dbReference type="PANTHER" id="PTHR43806">
    <property type="entry name" value="PEPTIDASE S8"/>
    <property type="match status" value="1"/>
</dbReference>
<gene>
    <name evidence="8" type="ORF">ACFQ1M_15620</name>
</gene>
<organism evidence="8 9">
    <name type="scientific">Sungkyunkwania multivorans</name>
    <dbReference type="NCBI Taxonomy" id="1173618"/>
    <lineage>
        <taxon>Bacteria</taxon>
        <taxon>Pseudomonadati</taxon>
        <taxon>Bacteroidota</taxon>
        <taxon>Flavobacteriia</taxon>
        <taxon>Flavobacteriales</taxon>
        <taxon>Flavobacteriaceae</taxon>
        <taxon>Sungkyunkwania</taxon>
    </lineage>
</organism>
<comment type="similarity">
    <text evidence="1 5">Belongs to the peptidase S8 family.</text>
</comment>
<dbReference type="InterPro" id="IPR000209">
    <property type="entry name" value="Peptidase_S8/S53_dom"/>
</dbReference>
<dbReference type="SUPFAM" id="SSF52743">
    <property type="entry name" value="Subtilisin-like"/>
    <property type="match status" value="1"/>
</dbReference>
<sequence>MVKRLCIFLLPLSLMMACSTHTMIIASNETEKEGPISFTDKNSWWKRDIQQDTIPGVSLNRAVSYISNRKKGADVIVAVIDMSVDIGHQYLQGKMWVNQDEIVNNNIDDDANGYVDDINGWNFIGHSDGKSTEYVNYEYTRFLRRYHALFSGKDSIKNINENPGLFDEYTRAQKKYESQSDYAKRDLRSSKYLLLYFDKAKLKFDELYPSKRPSAEELYEIYKQEKTDKELARIYYTMFMIERHSYTKEALQQRYDIANERLDKMLNKDFDDRKMIADSPDDIEDKYYGNNIVDYNTEFLSHGTLVAGIIGAVDSEHIKIMPVCISAYGDEHDKDLSLAVRYAVDNGAKVINISSGKEFSLHEDWVLDALKYAERNNVLVVTSAGNGGNDLDLAENYNYPNDTDSKGQEMISNFIKVGASGHSVKANLKRPSSNYGKNEVDLFAPGTDILTISSNQNGFEIVSGTSIATPIVSAIAALIYAHYPNLSAAEVKQVLMESGVMYDIMVNAPTKEDKERMIPFYQLSKSGKIVNAYNALLMAENLSKK</sequence>
<evidence type="ECO:0000256" key="5">
    <source>
        <dbReference type="PROSITE-ProRule" id="PRU01240"/>
    </source>
</evidence>
<dbReference type="PRINTS" id="PR00723">
    <property type="entry name" value="SUBTILISIN"/>
</dbReference>
<keyword evidence="9" id="KW-1185">Reference proteome</keyword>